<organism evidence="1 2">
    <name type="scientific">Hominimerdicola aceti</name>
    <dbReference type="NCBI Taxonomy" id="2981726"/>
    <lineage>
        <taxon>Bacteria</taxon>
        <taxon>Bacillati</taxon>
        <taxon>Bacillota</taxon>
        <taxon>Clostridia</taxon>
        <taxon>Eubacteriales</taxon>
        <taxon>Oscillospiraceae</taxon>
        <taxon>Hominimerdicola</taxon>
    </lineage>
</organism>
<evidence type="ECO:0000313" key="2">
    <source>
        <dbReference type="Proteomes" id="UP001208131"/>
    </source>
</evidence>
<name>A0AAE3LGI8_9FIRM</name>
<evidence type="ECO:0000313" key="1">
    <source>
        <dbReference type="EMBL" id="MCU6704789.1"/>
    </source>
</evidence>
<dbReference type="InterPro" id="IPR011852">
    <property type="entry name" value="TRAP_TAXI"/>
</dbReference>
<dbReference type="PROSITE" id="PS51257">
    <property type="entry name" value="PROKAR_LIPOPROTEIN"/>
    <property type="match status" value="1"/>
</dbReference>
<dbReference type="PANTHER" id="PTHR42941">
    <property type="entry name" value="SLL1037 PROTEIN"/>
    <property type="match status" value="1"/>
</dbReference>
<dbReference type="SUPFAM" id="SSF53850">
    <property type="entry name" value="Periplasmic binding protein-like II"/>
    <property type="match status" value="1"/>
</dbReference>
<dbReference type="Proteomes" id="UP001208131">
    <property type="component" value="Unassembled WGS sequence"/>
</dbReference>
<accession>A0AAE3LGI8</accession>
<gene>
    <name evidence="1" type="ORF">OCV57_02455</name>
</gene>
<protein>
    <submittedName>
        <fullName evidence="1">TAXI family TRAP transporter solute-binding subunit</fullName>
    </submittedName>
</protein>
<dbReference type="EMBL" id="JAOQJZ010000002">
    <property type="protein sequence ID" value="MCU6704789.1"/>
    <property type="molecule type" value="Genomic_DNA"/>
</dbReference>
<proteinExistence type="predicted"/>
<sequence length="317" mass="34874">MRKIKNTIIFIVTVAILTMFCSCCKRSEIKLGSGNEGGIYYKFADTLSDIDENITNIRTAGSQANMRLLKDGFINMGIVQSDVLSEAVNGTGDFNGNKINNVRAVAALYMESFQIIVPADSDIQTPADLKGKKVSVGEEDSGVAKNAEYILNSVSLDYNMIDVCNMNYQKSAEALKNGSIDAFFVILGAPCDVITQLSEEMDIRILPLDDRTISYMTNLYDGYYETVIKAGTYKGIDEDVKTVGVKAVLVASQKMDSDTVADITKMLFEENDQIKKRISFANNDTKFATDNIPCAFHKGAVEYYNSIGTAITEEDQI</sequence>
<dbReference type="Pfam" id="PF16868">
    <property type="entry name" value="NMT1_3"/>
    <property type="match status" value="1"/>
</dbReference>
<comment type="caution">
    <text evidence="1">The sequence shown here is derived from an EMBL/GenBank/DDBJ whole genome shotgun (WGS) entry which is preliminary data.</text>
</comment>
<keyword evidence="2" id="KW-1185">Reference proteome</keyword>
<dbReference type="Gene3D" id="3.40.190.10">
    <property type="entry name" value="Periplasmic binding protein-like II"/>
    <property type="match status" value="2"/>
</dbReference>
<dbReference type="AlphaFoldDB" id="A0AAE3LGI8"/>
<dbReference type="PANTHER" id="PTHR42941:SF1">
    <property type="entry name" value="SLL1037 PROTEIN"/>
    <property type="match status" value="1"/>
</dbReference>
<dbReference type="RefSeq" id="WP_267300369.1">
    <property type="nucleotide sequence ID" value="NZ_JAOQJZ010000002.1"/>
</dbReference>
<dbReference type="NCBIfam" id="TIGR02122">
    <property type="entry name" value="TRAP_TAXI"/>
    <property type="match status" value="1"/>
</dbReference>
<reference evidence="1 2" key="1">
    <citation type="journal article" date="2021" name="ISME Commun">
        <title>Automated analysis of genomic sequences facilitates high-throughput and comprehensive description of bacteria.</title>
        <authorList>
            <person name="Hitch T.C.A."/>
        </authorList>
    </citation>
    <scope>NUCLEOTIDE SEQUENCE [LARGE SCALE GENOMIC DNA]</scope>
    <source>
        <strain evidence="1 2">Sanger_31</strain>
    </source>
</reference>